<comment type="caution">
    <text evidence="3">The sequence shown here is derived from an EMBL/GenBank/DDBJ whole genome shotgun (WGS) entry which is preliminary data.</text>
</comment>
<gene>
    <name evidence="3" type="ORF">HY473_02340</name>
</gene>
<dbReference type="Proteomes" id="UP000756703">
    <property type="component" value="Unassembled WGS sequence"/>
</dbReference>
<dbReference type="PROSITE" id="PS50846">
    <property type="entry name" value="HMA_2"/>
    <property type="match status" value="1"/>
</dbReference>
<evidence type="ECO:0000313" key="3">
    <source>
        <dbReference type="EMBL" id="MBI4132900.1"/>
    </source>
</evidence>
<dbReference type="Pfam" id="PF00403">
    <property type="entry name" value="HMA"/>
    <property type="match status" value="1"/>
</dbReference>
<dbReference type="SUPFAM" id="SSF55008">
    <property type="entry name" value="HMA, heavy metal-associated domain"/>
    <property type="match status" value="1"/>
</dbReference>
<organism evidence="3 4">
    <name type="scientific">Candidatus Sungiibacteriota bacterium</name>
    <dbReference type="NCBI Taxonomy" id="2750080"/>
    <lineage>
        <taxon>Bacteria</taxon>
        <taxon>Candidatus Sungiibacteriota</taxon>
    </lineage>
</organism>
<evidence type="ECO:0000256" key="1">
    <source>
        <dbReference type="ARBA" id="ARBA00022723"/>
    </source>
</evidence>
<dbReference type="InterPro" id="IPR006121">
    <property type="entry name" value="HMA_dom"/>
</dbReference>
<dbReference type="FunFam" id="3.30.70.100:FF:000005">
    <property type="entry name" value="Copper-exporting P-type ATPase A"/>
    <property type="match status" value="1"/>
</dbReference>
<keyword evidence="1" id="KW-0479">Metal-binding</keyword>
<dbReference type="InterPro" id="IPR001802">
    <property type="entry name" value="MerP/CopZ"/>
</dbReference>
<dbReference type="EMBL" id="JACQMI010000015">
    <property type="protein sequence ID" value="MBI4132900.1"/>
    <property type="molecule type" value="Genomic_DNA"/>
</dbReference>
<dbReference type="InterPro" id="IPR036163">
    <property type="entry name" value="HMA_dom_sf"/>
</dbReference>
<sequence length="68" mass="7232">MEKIDLTIEGMHCGACAAGIQMFVSQMEGVKSIFVDYAGKKGTVEFDSAKVSKDAIIKAIAELGYKAS</sequence>
<dbReference type="PROSITE" id="PS01047">
    <property type="entry name" value="HMA_1"/>
    <property type="match status" value="1"/>
</dbReference>
<dbReference type="CDD" id="cd00371">
    <property type="entry name" value="HMA"/>
    <property type="match status" value="1"/>
</dbReference>
<reference evidence="3" key="1">
    <citation type="submission" date="2020-07" db="EMBL/GenBank/DDBJ databases">
        <title>Huge and variable diversity of episymbiotic CPR bacteria and DPANN archaea in groundwater ecosystems.</title>
        <authorList>
            <person name="He C.Y."/>
            <person name="Keren R."/>
            <person name="Whittaker M."/>
            <person name="Farag I.F."/>
            <person name="Doudna J."/>
            <person name="Cate J.H.D."/>
            <person name="Banfield J.F."/>
        </authorList>
    </citation>
    <scope>NUCLEOTIDE SEQUENCE</scope>
    <source>
        <strain evidence="3">NC_groundwater_1225_Ag_S-0.1um_56_177</strain>
    </source>
</reference>
<dbReference type="InterPro" id="IPR017969">
    <property type="entry name" value="Heavy-metal-associated_CS"/>
</dbReference>
<dbReference type="GO" id="GO:0046872">
    <property type="term" value="F:metal ion binding"/>
    <property type="evidence" value="ECO:0007669"/>
    <property type="project" value="UniProtKB-KW"/>
</dbReference>
<dbReference type="PANTHER" id="PTHR46594">
    <property type="entry name" value="P-TYPE CATION-TRANSPORTING ATPASE"/>
    <property type="match status" value="1"/>
</dbReference>
<proteinExistence type="predicted"/>
<feature type="domain" description="HMA" evidence="2">
    <location>
        <begin position="2"/>
        <end position="68"/>
    </location>
</feature>
<dbReference type="Gene3D" id="3.30.70.100">
    <property type="match status" value="1"/>
</dbReference>
<name>A0A932YXI1_9BACT</name>
<dbReference type="AlphaFoldDB" id="A0A932YXI1"/>
<accession>A0A932YXI1</accession>
<dbReference type="PRINTS" id="PR00946">
    <property type="entry name" value="HGSCAVENGER"/>
</dbReference>
<evidence type="ECO:0000313" key="4">
    <source>
        <dbReference type="Proteomes" id="UP000756703"/>
    </source>
</evidence>
<evidence type="ECO:0000259" key="2">
    <source>
        <dbReference type="PROSITE" id="PS50846"/>
    </source>
</evidence>
<dbReference type="PANTHER" id="PTHR46594:SF4">
    <property type="entry name" value="P-TYPE CATION-TRANSPORTING ATPASE"/>
    <property type="match status" value="1"/>
</dbReference>
<protein>
    <submittedName>
        <fullName evidence="3">Heavy-metal-associated domain-containing protein</fullName>
    </submittedName>
</protein>